<dbReference type="InterPro" id="IPR003439">
    <property type="entry name" value="ABC_transporter-like_ATP-bd"/>
</dbReference>
<evidence type="ECO:0000256" key="1">
    <source>
        <dbReference type="ARBA" id="ARBA00004202"/>
    </source>
</evidence>
<dbReference type="PROSITE" id="PS50893">
    <property type="entry name" value="ABC_TRANSPORTER_2"/>
    <property type="match status" value="1"/>
</dbReference>
<comment type="similarity">
    <text evidence="2">Belongs to the ABC transporter superfamily.</text>
</comment>
<protein>
    <submittedName>
        <fullName evidence="10">ABC transporter ATP-binding protein</fullName>
    </submittedName>
</protein>
<dbReference type="RefSeq" id="WP_127735145.1">
    <property type="nucleotide sequence ID" value="NZ_CAJCKN010000020.1"/>
</dbReference>
<keyword evidence="8" id="KW-0472">Membrane</keyword>
<accession>A0A437KGB3</accession>
<dbReference type="InterPro" id="IPR003593">
    <property type="entry name" value="AAA+_ATPase"/>
</dbReference>
<evidence type="ECO:0000256" key="2">
    <source>
        <dbReference type="ARBA" id="ARBA00005417"/>
    </source>
</evidence>
<dbReference type="GO" id="GO:0016887">
    <property type="term" value="F:ATP hydrolysis activity"/>
    <property type="evidence" value="ECO:0007669"/>
    <property type="project" value="InterPro"/>
</dbReference>
<evidence type="ECO:0000256" key="6">
    <source>
        <dbReference type="ARBA" id="ARBA00022840"/>
    </source>
</evidence>
<dbReference type="GO" id="GO:0043190">
    <property type="term" value="C:ATP-binding cassette (ABC) transporter complex"/>
    <property type="evidence" value="ECO:0007669"/>
    <property type="project" value="TreeGrafter"/>
</dbReference>
<keyword evidence="6 10" id="KW-0067">ATP-binding</keyword>
<evidence type="ECO:0000256" key="7">
    <source>
        <dbReference type="ARBA" id="ARBA00022967"/>
    </source>
</evidence>
<dbReference type="PROSITE" id="PS00211">
    <property type="entry name" value="ABC_TRANSPORTER_1"/>
    <property type="match status" value="1"/>
</dbReference>
<dbReference type="AlphaFoldDB" id="A0A437KGB3"/>
<keyword evidence="3" id="KW-0813">Transport</keyword>
<name>A0A437KGB3_9BACI</name>
<dbReference type="GO" id="GO:0042626">
    <property type="term" value="F:ATPase-coupled transmembrane transporter activity"/>
    <property type="evidence" value="ECO:0007669"/>
    <property type="project" value="TreeGrafter"/>
</dbReference>
<dbReference type="SMART" id="SM00382">
    <property type="entry name" value="AAA"/>
    <property type="match status" value="1"/>
</dbReference>
<evidence type="ECO:0000256" key="4">
    <source>
        <dbReference type="ARBA" id="ARBA00022475"/>
    </source>
</evidence>
<dbReference type="InterPro" id="IPR017871">
    <property type="entry name" value="ABC_transporter-like_CS"/>
</dbReference>
<keyword evidence="11" id="KW-1185">Reference proteome</keyword>
<dbReference type="PANTHER" id="PTHR43553:SF3">
    <property type="entry name" value="ABC TRANSPORTER ATP-BINDING PROTEIN MODF"/>
    <property type="match status" value="1"/>
</dbReference>
<dbReference type="GO" id="GO:0005524">
    <property type="term" value="F:ATP binding"/>
    <property type="evidence" value="ECO:0007669"/>
    <property type="project" value="UniProtKB-KW"/>
</dbReference>
<dbReference type="Gene3D" id="3.40.50.300">
    <property type="entry name" value="P-loop containing nucleotide triphosphate hydrolases"/>
    <property type="match status" value="1"/>
</dbReference>
<evidence type="ECO:0000313" key="10">
    <source>
        <dbReference type="EMBL" id="RVT67302.1"/>
    </source>
</evidence>
<dbReference type="Proteomes" id="UP000288024">
    <property type="component" value="Unassembled WGS sequence"/>
</dbReference>
<evidence type="ECO:0000259" key="9">
    <source>
        <dbReference type="PROSITE" id="PS50893"/>
    </source>
</evidence>
<dbReference type="Pfam" id="PF00005">
    <property type="entry name" value="ABC_tran"/>
    <property type="match status" value="1"/>
</dbReference>
<dbReference type="CDD" id="cd03225">
    <property type="entry name" value="ABC_cobalt_CbiO_domain1"/>
    <property type="match status" value="1"/>
</dbReference>
<comment type="subcellular location">
    <subcellularLocation>
        <location evidence="1">Cell membrane</location>
        <topology evidence="1">Peripheral membrane protein</topology>
    </subcellularLocation>
</comment>
<dbReference type="GeneID" id="87615462"/>
<keyword evidence="7" id="KW-1278">Translocase</keyword>
<keyword evidence="4" id="KW-1003">Cell membrane</keyword>
<evidence type="ECO:0000256" key="3">
    <source>
        <dbReference type="ARBA" id="ARBA00022448"/>
    </source>
</evidence>
<dbReference type="EMBL" id="RZTZ01000001">
    <property type="protein sequence ID" value="RVT67302.1"/>
    <property type="molecule type" value="Genomic_DNA"/>
</dbReference>
<keyword evidence="5" id="KW-0547">Nucleotide-binding</keyword>
<dbReference type="PANTHER" id="PTHR43553">
    <property type="entry name" value="HEAVY METAL TRANSPORTER"/>
    <property type="match status" value="1"/>
</dbReference>
<evidence type="ECO:0000313" key="11">
    <source>
        <dbReference type="Proteomes" id="UP000288024"/>
    </source>
</evidence>
<evidence type="ECO:0000256" key="5">
    <source>
        <dbReference type="ARBA" id="ARBA00022741"/>
    </source>
</evidence>
<comment type="caution">
    <text evidence="10">The sequence shown here is derived from an EMBL/GenBank/DDBJ whole genome shotgun (WGS) entry which is preliminary data.</text>
</comment>
<sequence>MVVKAKGIGLKRNGKWILKEIDWEINKGEHWVLYGLNGAGKTALLNMICAYYHPTVGKLTVLDKEFGKAELGASLRKKIGLVSSRLQQNLYVADSAYEIILSGAFASIGLYETPTDAMREKAINLMKQLGCYSYADRQYSSLSQGEKQRVLIARALMLNPELVILDEPATGLDFLAREQLLETIQQLAQMENCPTIIYVTHHMEEILPVFSSALLLRDGEVFAKGKTEDILTSHCLTEYFSFPVEVIWSNGRPLLAKQAQQETLR</sequence>
<dbReference type="InterPro" id="IPR027417">
    <property type="entry name" value="P-loop_NTPase"/>
</dbReference>
<proteinExistence type="inferred from homology"/>
<dbReference type="InterPro" id="IPR050095">
    <property type="entry name" value="ECF_ABC_transporter_ATP-bd"/>
</dbReference>
<reference evidence="10 11" key="1">
    <citation type="submission" date="2019-01" db="EMBL/GenBank/DDBJ databases">
        <title>Bacillus sp. M5HDSG1-1, whole genome shotgun sequence.</title>
        <authorList>
            <person name="Tuo L."/>
        </authorList>
    </citation>
    <scope>NUCLEOTIDE SEQUENCE [LARGE SCALE GENOMIC DNA]</scope>
    <source>
        <strain evidence="10 11">M5HDSG1-1</strain>
    </source>
</reference>
<evidence type="ECO:0000256" key="8">
    <source>
        <dbReference type="ARBA" id="ARBA00023136"/>
    </source>
</evidence>
<feature type="domain" description="ABC transporter" evidence="9">
    <location>
        <begin position="3"/>
        <end position="243"/>
    </location>
</feature>
<dbReference type="SUPFAM" id="SSF52540">
    <property type="entry name" value="P-loop containing nucleoside triphosphate hydrolases"/>
    <property type="match status" value="1"/>
</dbReference>
<gene>
    <name evidence="10" type="ORF">EM808_02145</name>
</gene>
<organism evidence="10 11">
    <name type="scientific">Niallia taxi</name>
    <dbReference type="NCBI Taxonomy" id="2499688"/>
    <lineage>
        <taxon>Bacteria</taxon>
        <taxon>Bacillati</taxon>
        <taxon>Bacillota</taxon>
        <taxon>Bacilli</taxon>
        <taxon>Bacillales</taxon>
        <taxon>Bacillaceae</taxon>
        <taxon>Niallia</taxon>
    </lineage>
</organism>
<dbReference type="InterPro" id="IPR015856">
    <property type="entry name" value="ABC_transpr_CbiO/EcfA_su"/>
</dbReference>